<name>A0A100Y372_9ACTN</name>
<sequence>MESYDGQRERAGHAVHGEGPGPAGMAGLSLPYQVAAAVALAVIGLAACLHVAVVFLHVAPSNTLTKEHGAAVDAWVMPEFEQNWKLFAPNPLQQNIAVHVRAEVVRDGGRRVTPWIDLTGEDGAAIRGNPIPSHTQQNELRRAWDFYANQHGDDDRGSGLRAELSERYIRRIAMDRLEDHRLGGRIERIQIRSSTTGVGAPPWSDEKMDTRPFRRVLPWWTVTSADLPGGVTGGRGTEVAR</sequence>
<keyword evidence="2" id="KW-1133">Transmembrane helix</keyword>
<keyword evidence="4" id="KW-1185">Reference proteome</keyword>
<dbReference type="InterPro" id="IPR043857">
    <property type="entry name" value="DUF5819"/>
</dbReference>
<dbReference type="AlphaFoldDB" id="A0A100Y372"/>
<comment type="caution">
    <text evidence="3">The sequence shown here is derived from an EMBL/GenBank/DDBJ whole genome shotgun (WGS) entry which is preliminary data.</text>
</comment>
<organism evidence="3 4">
    <name type="scientific">Streptomyces kanasensis</name>
    <dbReference type="NCBI Taxonomy" id="936756"/>
    <lineage>
        <taxon>Bacteria</taxon>
        <taxon>Bacillati</taxon>
        <taxon>Actinomycetota</taxon>
        <taxon>Actinomycetes</taxon>
        <taxon>Kitasatosporales</taxon>
        <taxon>Streptomycetaceae</taxon>
        <taxon>Streptomyces</taxon>
    </lineage>
</organism>
<evidence type="ECO:0000313" key="3">
    <source>
        <dbReference type="EMBL" id="KUH36865.1"/>
    </source>
</evidence>
<proteinExistence type="predicted"/>
<reference evidence="3 4" key="1">
    <citation type="submission" date="2015-11" db="EMBL/GenBank/DDBJ databases">
        <title>Genome-wide analysis reveals the secondary metabolome in Streptomyces kanasensis ZX01.</title>
        <authorList>
            <person name="Zhang G."/>
            <person name="Han L."/>
            <person name="Feng J."/>
            <person name="Zhang X."/>
        </authorList>
    </citation>
    <scope>NUCLEOTIDE SEQUENCE [LARGE SCALE GENOMIC DNA]</scope>
    <source>
        <strain evidence="3 4">ZX01</strain>
    </source>
</reference>
<dbReference type="Proteomes" id="UP000054011">
    <property type="component" value="Unassembled WGS sequence"/>
</dbReference>
<evidence type="ECO:0000313" key="4">
    <source>
        <dbReference type="Proteomes" id="UP000054011"/>
    </source>
</evidence>
<protein>
    <submittedName>
        <fullName evidence="3">Uncharacterized protein</fullName>
    </submittedName>
</protein>
<feature type="region of interest" description="Disordered" evidence="1">
    <location>
        <begin position="1"/>
        <end position="20"/>
    </location>
</feature>
<dbReference type="Pfam" id="PF19136">
    <property type="entry name" value="DUF5819"/>
    <property type="match status" value="1"/>
</dbReference>
<feature type="transmembrane region" description="Helical" evidence="2">
    <location>
        <begin position="34"/>
        <end position="56"/>
    </location>
</feature>
<evidence type="ECO:0000256" key="2">
    <source>
        <dbReference type="SAM" id="Phobius"/>
    </source>
</evidence>
<dbReference type="EMBL" id="LNSV01000062">
    <property type="protein sequence ID" value="KUH36865.1"/>
    <property type="molecule type" value="Genomic_DNA"/>
</dbReference>
<keyword evidence="2" id="KW-0472">Membrane</keyword>
<dbReference type="RefSeq" id="WP_058943867.1">
    <property type="nucleotide sequence ID" value="NZ_LNSV01000062.1"/>
</dbReference>
<keyword evidence="2" id="KW-0812">Transmembrane</keyword>
<dbReference type="STRING" id="936756.ATE80_21385"/>
<evidence type="ECO:0000256" key="1">
    <source>
        <dbReference type="SAM" id="MobiDB-lite"/>
    </source>
</evidence>
<feature type="compositionally biased region" description="Basic and acidic residues" evidence="1">
    <location>
        <begin position="1"/>
        <end position="16"/>
    </location>
</feature>
<dbReference type="OrthoDB" id="9342777at2"/>
<gene>
    <name evidence="3" type="ORF">ATE80_21385</name>
</gene>
<accession>A0A100Y372</accession>